<accession>A0A0L8HC39</accession>
<evidence type="ECO:0008006" key="3">
    <source>
        <dbReference type="Google" id="ProtNLM"/>
    </source>
</evidence>
<evidence type="ECO:0000256" key="1">
    <source>
        <dbReference type="SAM" id="SignalP"/>
    </source>
</evidence>
<protein>
    <recommendedName>
        <fullName evidence="3">C2H2-type domain-containing protein</fullName>
    </recommendedName>
</protein>
<gene>
    <name evidence="2" type="ORF">OCBIM_22017877mg</name>
</gene>
<organism evidence="2">
    <name type="scientific">Octopus bimaculoides</name>
    <name type="common">California two-spotted octopus</name>
    <dbReference type="NCBI Taxonomy" id="37653"/>
    <lineage>
        <taxon>Eukaryota</taxon>
        <taxon>Metazoa</taxon>
        <taxon>Spiralia</taxon>
        <taxon>Lophotrochozoa</taxon>
        <taxon>Mollusca</taxon>
        <taxon>Cephalopoda</taxon>
        <taxon>Coleoidea</taxon>
        <taxon>Octopodiformes</taxon>
        <taxon>Octopoda</taxon>
        <taxon>Incirrata</taxon>
        <taxon>Octopodidae</taxon>
        <taxon>Octopus</taxon>
    </lineage>
</organism>
<feature type="chain" id="PRO_5005583685" description="C2H2-type domain-containing protein" evidence="1">
    <location>
        <begin position="17"/>
        <end position="55"/>
    </location>
</feature>
<keyword evidence="1" id="KW-0732">Signal</keyword>
<name>A0A0L8HC39_OCTBM</name>
<reference evidence="2" key="1">
    <citation type="submission" date="2015-07" db="EMBL/GenBank/DDBJ databases">
        <title>MeaNS - Measles Nucleotide Surveillance Program.</title>
        <authorList>
            <person name="Tran T."/>
            <person name="Druce J."/>
        </authorList>
    </citation>
    <scope>NUCLEOTIDE SEQUENCE</scope>
    <source>
        <strain evidence="2">UCB-OBI-ISO-001</strain>
        <tissue evidence="2">Gonad</tissue>
    </source>
</reference>
<sequence length="55" mass="6378">MAYQLVSRLWLLQSAANCSLLHEFCLCYLECKLSFSALDSYHFGKHEKNCSFTLN</sequence>
<evidence type="ECO:0000313" key="2">
    <source>
        <dbReference type="EMBL" id="KOF86888.1"/>
    </source>
</evidence>
<dbReference type="EMBL" id="KQ418552">
    <property type="protein sequence ID" value="KOF86888.1"/>
    <property type="molecule type" value="Genomic_DNA"/>
</dbReference>
<feature type="signal peptide" evidence="1">
    <location>
        <begin position="1"/>
        <end position="16"/>
    </location>
</feature>
<dbReference type="AlphaFoldDB" id="A0A0L8HC39"/>
<proteinExistence type="predicted"/>